<sequence length="117" mass="12927">MTIEELLEHMRQESGANPVPMELLSQLDESAVFEHVSNKKWLNSKTAIPNKYKHLMSIAVAAALGQEHCIKTYVKGAIRLGFTKEQIAEALFVARFVKATTVISASVPAMEALLSEE</sequence>
<evidence type="ECO:0000313" key="3">
    <source>
        <dbReference type="Proteomes" id="UP000070352"/>
    </source>
</evidence>
<dbReference type="RefSeq" id="WP_068725376.1">
    <property type="nucleotide sequence ID" value="NZ_LSKU01000001.1"/>
</dbReference>
<organism evidence="2 3">
    <name type="scientific">Tepidibacillus decaturensis</name>
    <dbReference type="NCBI Taxonomy" id="1413211"/>
    <lineage>
        <taxon>Bacteria</taxon>
        <taxon>Bacillati</taxon>
        <taxon>Bacillota</taxon>
        <taxon>Bacilli</taxon>
        <taxon>Bacillales</taxon>
        <taxon>Bacillaceae</taxon>
        <taxon>Tepidibacillus</taxon>
    </lineage>
</organism>
<protein>
    <submittedName>
        <fullName evidence="2">Carboxymuconolactone decarboxylase</fullName>
    </submittedName>
</protein>
<dbReference type="InterPro" id="IPR003779">
    <property type="entry name" value="CMD-like"/>
</dbReference>
<proteinExistence type="predicted"/>
<dbReference type="PANTHER" id="PTHR33930:SF2">
    <property type="entry name" value="BLR3452 PROTEIN"/>
    <property type="match status" value="1"/>
</dbReference>
<dbReference type="OrthoDB" id="9806086at2"/>
<dbReference type="Proteomes" id="UP000070352">
    <property type="component" value="Unassembled WGS sequence"/>
</dbReference>
<feature type="domain" description="Carboxymuconolactone decarboxylase-like" evidence="1">
    <location>
        <begin position="41"/>
        <end position="111"/>
    </location>
</feature>
<dbReference type="AlphaFoldDB" id="A0A135L5G5"/>
<gene>
    <name evidence="2" type="ORF">U473_08765</name>
</gene>
<comment type="caution">
    <text evidence="2">The sequence shown here is derived from an EMBL/GenBank/DDBJ whole genome shotgun (WGS) entry which is preliminary data.</text>
</comment>
<evidence type="ECO:0000259" key="1">
    <source>
        <dbReference type="Pfam" id="PF02627"/>
    </source>
</evidence>
<name>A0A135L5G5_9BACI</name>
<accession>A0A135L5G5</accession>
<evidence type="ECO:0000313" key="2">
    <source>
        <dbReference type="EMBL" id="KXG44083.1"/>
    </source>
</evidence>
<reference evidence="2 3" key="1">
    <citation type="submission" date="2016-02" db="EMBL/GenBank/DDBJ databases">
        <title>Draft Genome for Tepidibacillus decaturensis nov. sp. Strain Z9, an Anaerobic, Moderately Thermophilic and Heterotrophic Bacterium from Deep Subsurface of the Illinois Basin, USA.</title>
        <authorList>
            <person name="Dong Y."/>
            <person name="Chang J.Y."/>
            <person name="Sanford R."/>
            <person name="Fouke B.W."/>
        </authorList>
    </citation>
    <scope>NUCLEOTIDE SEQUENCE [LARGE SCALE GENOMIC DNA]</scope>
    <source>
        <strain evidence="2 3">Z9</strain>
    </source>
</reference>
<keyword evidence="3" id="KW-1185">Reference proteome</keyword>
<dbReference type="SUPFAM" id="SSF69118">
    <property type="entry name" value="AhpD-like"/>
    <property type="match status" value="1"/>
</dbReference>
<dbReference type="InterPro" id="IPR029032">
    <property type="entry name" value="AhpD-like"/>
</dbReference>
<dbReference type="EMBL" id="LSKU01000001">
    <property type="protein sequence ID" value="KXG44083.1"/>
    <property type="molecule type" value="Genomic_DNA"/>
</dbReference>
<dbReference type="STRING" id="1413211.U473_08765"/>
<dbReference type="Gene3D" id="1.20.1290.10">
    <property type="entry name" value="AhpD-like"/>
    <property type="match status" value="1"/>
</dbReference>
<dbReference type="PANTHER" id="PTHR33930">
    <property type="entry name" value="ALKYL HYDROPEROXIDE REDUCTASE AHPD"/>
    <property type="match status" value="1"/>
</dbReference>
<dbReference type="GO" id="GO:0051920">
    <property type="term" value="F:peroxiredoxin activity"/>
    <property type="evidence" value="ECO:0007669"/>
    <property type="project" value="InterPro"/>
</dbReference>
<dbReference type="Pfam" id="PF02627">
    <property type="entry name" value="CMD"/>
    <property type="match status" value="1"/>
</dbReference>